<evidence type="ECO:0000313" key="1">
    <source>
        <dbReference type="EMBL" id="RFU37942.1"/>
    </source>
</evidence>
<gene>
    <name evidence="1" type="ORF">DZF91_30230</name>
</gene>
<proteinExistence type="predicted"/>
<dbReference type="RefSeq" id="WP_117360495.1">
    <property type="nucleotide sequence ID" value="NZ_QURH01000897.1"/>
</dbReference>
<keyword evidence="2" id="KW-1185">Reference proteome</keyword>
<accession>A0A372JD83</accession>
<dbReference type="AlphaFoldDB" id="A0A372JD83"/>
<comment type="caution">
    <text evidence="1">The sequence shown here is derived from an EMBL/GenBank/DDBJ whole genome shotgun (WGS) entry which is preliminary data.</text>
</comment>
<dbReference type="Proteomes" id="UP000261811">
    <property type="component" value="Unassembled WGS sequence"/>
</dbReference>
<dbReference type="OrthoDB" id="6028296at2"/>
<protein>
    <submittedName>
        <fullName evidence="1">Diguanylate cyclase</fullName>
    </submittedName>
</protein>
<sequence length="214" mass="23621">MPRAREVRRVLGVEEATRRGLMGGVVPLWLGAGLADWYRHRQTGIEENAGTKESVIHALMMTEAGVPVTLGLFCEVNAGVLAVCGGALGVHSLTAYWDVSYAEQHREVTPIEQHIHSLLEVVPLMATGFLAVLYWDQTRSLAGRGERPDFRIRLKREGRLSWKARAALLGAMGVFGALPYAEEMIRCARASARARAERSKDRWDVEAEALQSVS</sequence>
<dbReference type="EMBL" id="QURH01000897">
    <property type="protein sequence ID" value="RFU37942.1"/>
    <property type="molecule type" value="Genomic_DNA"/>
</dbReference>
<name>A0A372JD83_9ACTN</name>
<reference evidence="1 2" key="1">
    <citation type="submission" date="2018-08" db="EMBL/GenBank/DDBJ databases">
        <title>Actinomadura jelena sp. nov., a novel Actinomycete isolated from soil in Chad.</title>
        <authorList>
            <person name="Shi L."/>
        </authorList>
    </citation>
    <scope>NUCLEOTIDE SEQUENCE [LARGE SCALE GENOMIC DNA]</scope>
    <source>
        <strain evidence="1 2">NEAU-G17</strain>
    </source>
</reference>
<organism evidence="1 2">
    <name type="scientific">Actinomadura logoneensis</name>
    <dbReference type="NCBI Taxonomy" id="2293572"/>
    <lineage>
        <taxon>Bacteria</taxon>
        <taxon>Bacillati</taxon>
        <taxon>Actinomycetota</taxon>
        <taxon>Actinomycetes</taxon>
        <taxon>Streptosporangiales</taxon>
        <taxon>Thermomonosporaceae</taxon>
        <taxon>Actinomadura</taxon>
    </lineage>
</organism>
<evidence type="ECO:0000313" key="2">
    <source>
        <dbReference type="Proteomes" id="UP000261811"/>
    </source>
</evidence>